<gene>
    <name evidence="2" type="ORF">AB1Y20_010355</name>
</gene>
<evidence type="ECO:0000313" key="3">
    <source>
        <dbReference type="Proteomes" id="UP001515480"/>
    </source>
</evidence>
<feature type="compositionally biased region" description="Polar residues" evidence="1">
    <location>
        <begin position="1"/>
        <end position="12"/>
    </location>
</feature>
<dbReference type="EMBL" id="JBGBPQ010000002">
    <property type="protein sequence ID" value="KAL1529035.1"/>
    <property type="molecule type" value="Genomic_DNA"/>
</dbReference>
<accession>A0AB34K453</accession>
<dbReference type="Proteomes" id="UP001515480">
    <property type="component" value="Unassembled WGS sequence"/>
</dbReference>
<proteinExistence type="predicted"/>
<sequence>MTSCHSPPTCSTRPRRQHASPTTRTPRRSDGVDSSMRVLGEEAVVFEGSGSGFLFPSQLWHRPERAQAGVWKLAIFFGYWLPQQR</sequence>
<feature type="region of interest" description="Disordered" evidence="1">
    <location>
        <begin position="1"/>
        <end position="34"/>
    </location>
</feature>
<keyword evidence="3" id="KW-1185">Reference proteome</keyword>
<evidence type="ECO:0000256" key="1">
    <source>
        <dbReference type="SAM" id="MobiDB-lite"/>
    </source>
</evidence>
<reference evidence="2 3" key="1">
    <citation type="journal article" date="2024" name="Science">
        <title>Giant polyketide synthase enzymes in the biosynthesis of giant marine polyether toxins.</title>
        <authorList>
            <person name="Fallon T.R."/>
            <person name="Shende V.V."/>
            <person name="Wierzbicki I.H."/>
            <person name="Pendleton A.L."/>
            <person name="Watervoot N.F."/>
            <person name="Auber R.P."/>
            <person name="Gonzalez D.J."/>
            <person name="Wisecaver J.H."/>
            <person name="Moore B.S."/>
        </authorList>
    </citation>
    <scope>NUCLEOTIDE SEQUENCE [LARGE SCALE GENOMIC DNA]</scope>
    <source>
        <strain evidence="2 3">12B1</strain>
    </source>
</reference>
<comment type="caution">
    <text evidence="2">The sequence shown here is derived from an EMBL/GenBank/DDBJ whole genome shotgun (WGS) entry which is preliminary data.</text>
</comment>
<organism evidence="2 3">
    <name type="scientific">Prymnesium parvum</name>
    <name type="common">Toxic golden alga</name>
    <dbReference type="NCBI Taxonomy" id="97485"/>
    <lineage>
        <taxon>Eukaryota</taxon>
        <taxon>Haptista</taxon>
        <taxon>Haptophyta</taxon>
        <taxon>Prymnesiophyceae</taxon>
        <taxon>Prymnesiales</taxon>
        <taxon>Prymnesiaceae</taxon>
        <taxon>Prymnesium</taxon>
    </lineage>
</organism>
<protein>
    <submittedName>
        <fullName evidence="2">Uncharacterized protein</fullName>
    </submittedName>
</protein>
<dbReference type="AlphaFoldDB" id="A0AB34K453"/>
<evidence type="ECO:0000313" key="2">
    <source>
        <dbReference type="EMBL" id="KAL1529035.1"/>
    </source>
</evidence>
<name>A0AB34K453_PRYPA</name>